<evidence type="ECO:0000313" key="4">
    <source>
        <dbReference type="Proteomes" id="UP000799770"/>
    </source>
</evidence>
<reference evidence="3" key="1">
    <citation type="journal article" date="2020" name="Stud. Mycol.">
        <title>101 Dothideomycetes genomes: a test case for predicting lifestyles and emergence of pathogens.</title>
        <authorList>
            <person name="Haridas S."/>
            <person name="Albert R."/>
            <person name="Binder M."/>
            <person name="Bloem J."/>
            <person name="Labutti K."/>
            <person name="Salamov A."/>
            <person name="Andreopoulos B."/>
            <person name="Baker S."/>
            <person name="Barry K."/>
            <person name="Bills G."/>
            <person name="Bluhm B."/>
            <person name="Cannon C."/>
            <person name="Castanera R."/>
            <person name="Culley D."/>
            <person name="Daum C."/>
            <person name="Ezra D."/>
            <person name="Gonzalez J."/>
            <person name="Henrissat B."/>
            <person name="Kuo A."/>
            <person name="Liang C."/>
            <person name="Lipzen A."/>
            <person name="Lutzoni F."/>
            <person name="Magnuson J."/>
            <person name="Mondo S."/>
            <person name="Nolan M."/>
            <person name="Ohm R."/>
            <person name="Pangilinan J."/>
            <person name="Park H.-J."/>
            <person name="Ramirez L."/>
            <person name="Alfaro M."/>
            <person name="Sun H."/>
            <person name="Tritt A."/>
            <person name="Yoshinaga Y."/>
            <person name="Zwiers L.-H."/>
            <person name="Turgeon B."/>
            <person name="Goodwin S."/>
            <person name="Spatafora J."/>
            <person name="Crous P."/>
            <person name="Grigoriev I."/>
        </authorList>
    </citation>
    <scope>NUCLEOTIDE SEQUENCE</scope>
    <source>
        <strain evidence="3">CBS 627.86</strain>
    </source>
</reference>
<proteinExistence type="predicted"/>
<keyword evidence="2" id="KW-0812">Transmembrane</keyword>
<feature type="transmembrane region" description="Helical" evidence="2">
    <location>
        <begin position="36"/>
        <end position="60"/>
    </location>
</feature>
<evidence type="ECO:0000256" key="2">
    <source>
        <dbReference type="SAM" id="Phobius"/>
    </source>
</evidence>
<gene>
    <name evidence="3" type="ORF">BDV96DRAFT_644437</name>
</gene>
<dbReference type="EMBL" id="ML977319">
    <property type="protein sequence ID" value="KAF2116997.1"/>
    <property type="molecule type" value="Genomic_DNA"/>
</dbReference>
<keyword evidence="2" id="KW-1133">Transmembrane helix</keyword>
<dbReference type="AlphaFoldDB" id="A0A6A5ZE45"/>
<protein>
    <submittedName>
        <fullName evidence="3">Uncharacterized protein</fullName>
    </submittedName>
</protein>
<evidence type="ECO:0000313" key="3">
    <source>
        <dbReference type="EMBL" id="KAF2116997.1"/>
    </source>
</evidence>
<dbReference type="Proteomes" id="UP000799770">
    <property type="component" value="Unassembled WGS sequence"/>
</dbReference>
<keyword evidence="2" id="KW-0472">Membrane</keyword>
<sequence length="155" mass="16547">MAPRAGIPSAIDFSALANSAPHTSPFKKRELTVVGIVWVVILSLTAVSILFCIVIGIIICNNKAKARQRQQKMNASRNVDSQSQGKGKYVALEDMEPGGLHEMPTNSGVKGTGVELEGEGNEVPRVQQLDGFTAPPRVNSRPIELPPDAYAGRVG</sequence>
<dbReference type="OrthoDB" id="3777306at2759"/>
<organism evidence="3 4">
    <name type="scientific">Lophiotrema nucula</name>
    <dbReference type="NCBI Taxonomy" id="690887"/>
    <lineage>
        <taxon>Eukaryota</taxon>
        <taxon>Fungi</taxon>
        <taxon>Dikarya</taxon>
        <taxon>Ascomycota</taxon>
        <taxon>Pezizomycotina</taxon>
        <taxon>Dothideomycetes</taxon>
        <taxon>Pleosporomycetidae</taxon>
        <taxon>Pleosporales</taxon>
        <taxon>Lophiotremataceae</taxon>
        <taxon>Lophiotrema</taxon>
    </lineage>
</organism>
<name>A0A6A5ZE45_9PLEO</name>
<evidence type="ECO:0000256" key="1">
    <source>
        <dbReference type="SAM" id="MobiDB-lite"/>
    </source>
</evidence>
<feature type="region of interest" description="Disordered" evidence="1">
    <location>
        <begin position="97"/>
        <end position="155"/>
    </location>
</feature>
<accession>A0A6A5ZE45</accession>
<keyword evidence="4" id="KW-1185">Reference proteome</keyword>